<comment type="caution">
    <text evidence="10">The sequence shown here is derived from an EMBL/GenBank/DDBJ whole genome shotgun (WGS) entry which is preliminary data.</text>
</comment>
<reference evidence="10" key="1">
    <citation type="submission" date="2022-07" db="EMBL/GenBank/DDBJ databases">
        <authorList>
            <person name="Trinca V."/>
            <person name="Uliana J.V.C."/>
            <person name="Torres T.T."/>
            <person name="Ward R.J."/>
            <person name="Monesi N."/>
        </authorList>
    </citation>
    <scope>NUCLEOTIDE SEQUENCE</scope>
    <source>
        <strain evidence="10">HSMRA1968</strain>
        <tissue evidence="10">Whole embryos</tissue>
    </source>
</reference>
<keyword evidence="8" id="KW-0732">Signal</keyword>
<protein>
    <submittedName>
        <fullName evidence="10">DnaJ like subfamily C member 25 like</fullName>
    </submittedName>
</protein>
<feature type="chain" id="PRO_5040120688" evidence="8">
    <location>
        <begin position="24"/>
        <end position="337"/>
    </location>
</feature>
<dbReference type="PROSITE" id="PS00636">
    <property type="entry name" value="DNAJ_1"/>
    <property type="match status" value="1"/>
</dbReference>
<evidence type="ECO:0000313" key="10">
    <source>
        <dbReference type="EMBL" id="KAJ6638974.1"/>
    </source>
</evidence>
<feature type="transmembrane region" description="Helical" evidence="7">
    <location>
        <begin position="125"/>
        <end position="144"/>
    </location>
</feature>
<dbReference type="GO" id="GO:0005789">
    <property type="term" value="C:endoplasmic reticulum membrane"/>
    <property type="evidence" value="ECO:0007669"/>
    <property type="project" value="TreeGrafter"/>
</dbReference>
<dbReference type="PROSITE" id="PS50076">
    <property type="entry name" value="DNAJ_2"/>
    <property type="match status" value="1"/>
</dbReference>
<dbReference type="InterPro" id="IPR001623">
    <property type="entry name" value="DnaJ_domain"/>
</dbReference>
<dbReference type="InterPro" id="IPR018253">
    <property type="entry name" value="DnaJ_domain_CS"/>
</dbReference>
<dbReference type="PRINTS" id="PR00625">
    <property type="entry name" value="JDOMAIN"/>
</dbReference>
<dbReference type="CDD" id="cd06257">
    <property type="entry name" value="DnaJ"/>
    <property type="match status" value="1"/>
</dbReference>
<evidence type="ECO:0000256" key="7">
    <source>
        <dbReference type="SAM" id="Phobius"/>
    </source>
</evidence>
<proteinExistence type="inferred from homology"/>
<keyword evidence="11" id="KW-1185">Reference proteome</keyword>
<dbReference type="Pfam" id="PF00226">
    <property type="entry name" value="DnaJ"/>
    <property type="match status" value="1"/>
</dbReference>
<feature type="domain" description="J" evidence="9">
    <location>
        <begin position="35"/>
        <end position="103"/>
    </location>
</feature>
<evidence type="ECO:0000256" key="3">
    <source>
        <dbReference type="ARBA" id="ARBA00022989"/>
    </source>
</evidence>
<evidence type="ECO:0000256" key="4">
    <source>
        <dbReference type="ARBA" id="ARBA00023136"/>
    </source>
</evidence>
<keyword evidence="5" id="KW-0143">Chaperone</keyword>
<evidence type="ECO:0000256" key="6">
    <source>
        <dbReference type="ARBA" id="ARBA00024193"/>
    </source>
</evidence>
<feature type="transmembrane region" description="Helical" evidence="7">
    <location>
        <begin position="222"/>
        <end position="242"/>
    </location>
</feature>
<evidence type="ECO:0000256" key="8">
    <source>
        <dbReference type="SAM" id="SignalP"/>
    </source>
</evidence>
<dbReference type="SMART" id="SM00271">
    <property type="entry name" value="DnaJ"/>
    <property type="match status" value="1"/>
</dbReference>
<dbReference type="InterPro" id="IPR036869">
    <property type="entry name" value="J_dom_sf"/>
</dbReference>
<organism evidence="10 11">
    <name type="scientific">Pseudolycoriella hygida</name>
    <dbReference type="NCBI Taxonomy" id="35572"/>
    <lineage>
        <taxon>Eukaryota</taxon>
        <taxon>Metazoa</taxon>
        <taxon>Ecdysozoa</taxon>
        <taxon>Arthropoda</taxon>
        <taxon>Hexapoda</taxon>
        <taxon>Insecta</taxon>
        <taxon>Pterygota</taxon>
        <taxon>Neoptera</taxon>
        <taxon>Endopterygota</taxon>
        <taxon>Diptera</taxon>
        <taxon>Nematocera</taxon>
        <taxon>Sciaroidea</taxon>
        <taxon>Sciaridae</taxon>
        <taxon>Pseudolycoriella</taxon>
    </lineage>
</organism>
<keyword evidence="4 7" id="KW-0472">Membrane</keyword>
<keyword evidence="2 7" id="KW-0812">Transmembrane</keyword>
<feature type="signal peptide" evidence="8">
    <location>
        <begin position="1"/>
        <end position="23"/>
    </location>
</feature>
<dbReference type="InterPro" id="IPR044632">
    <property type="entry name" value="DNAJC25-like"/>
</dbReference>
<dbReference type="PANTHER" id="PTHR44176:SF1">
    <property type="entry name" value="DNAJ HOMOLOG SUBFAMILY C MEMBER 25"/>
    <property type="match status" value="1"/>
</dbReference>
<keyword evidence="3 7" id="KW-1133">Transmembrane helix</keyword>
<dbReference type="Proteomes" id="UP001151699">
    <property type="component" value="Chromosome X"/>
</dbReference>
<evidence type="ECO:0000256" key="2">
    <source>
        <dbReference type="ARBA" id="ARBA00022692"/>
    </source>
</evidence>
<comment type="similarity">
    <text evidence="6">Belongs to the DNAJC25 family.</text>
</comment>
<dbReference type="FunFam" id="1.10.287.110:FF:000036">
    <property type="entry name" value="dnaJ homolog subfamily C member 25"/>
    <property type="match status" value="1"/>
</dbReference>
<dbReference type="EMBL" id="WJQU01000003">
    <property type="protein sequence ID" value="KAJ6638974.1"/>
    <property type="molecule type" value="Genomic_DNA"/>
</dbReference>
<dbReference type="OrthoDB" id="270167at2759"/>
<evidence type="ECO:0000256" key="5">
    <source>
        <dbReference type="ARBA" id="ARBA00023186"/>
    </source>
</evidence>
<dbReference type="AlphaFoldDB" id="A0A9Q0MXC3"/>
<accession>A0A9Q0MXC3</accession>
<dbReference type="PANTHER" id="PTHR44176">
    <property type="entry name" value="DNAJ HOMOLOG SUBFAMILY C MEMBER 25"/>
    <property type="match status" value="1"/>
</dbReference>
<evidence type="ECO:0000256" key="1">
    <source>
        <dbReference type="ARBA" id="ARBA00004141"/>
    </source>
</evidence>
<dbReference type="Gene3D" id="1.10.287.110">
    <property type="entry name" value="DnaJ domain"/>
    <property type="match status" value="1"/>
</dbReference>
<sequence>MYTLIKYPVYVFILLLHLNGTCGQLLEGLYCGKQNCYDVLSVNRDSSRSEISKSYRQLAKKYHPDVHHNIEAKREAEIKFKEIATAYEILRDEESRSDYDYMLDNPQEYYAHYYRYYRRRVSPKVDVRLVLIVSISVISIIQYYSAWQRYESAIKYFLTVPKYRLKAAEIVQSRQGKDLTKKSKGKLSKAEQKEENEKLIRQIIEENMDIKGAYAKPEIKNILWVQLLICPYTIFMYIRWYIRWIYNFTIMKKPYGDEEKFYLIRKNLGMGQNQFNAVEESTKIEYLELELWIKHKFIKWKKEKEEEIKLNLAENPRYKQYRRYMRNHEPRRMTFED</sequence>
<name>A0A9Q0MXC3_9DIPT</name>
<gene>
    <name evidence="10" type="ORF">Bhyg_11712</name>
</gene>
<comment type="subcellular location">
    <subcellularLocation>
        <location evidence="1">Membrane</location>
        <topology evidence="1">Multi-pass membrane protein</topology>
    </subcellularLocation>
</comment>
<dbReference type="GO" id="GO:0006457">
    <property type="term" value="P:protein folding"/>
    <property type="evidence" value="ECO:0007669"/>
    <property type="project" value="InterPro"/>
</dbReference>
<evidence type="ECO:0000259" key="9">
    <source>
        <dbReference type="PROSITE" id="PS50076"/>
    </source>
</evidence>
<evidence type="ECO:0000313" key="11">
    <source>
        <dbReference type="Proteomes" id="UP001151699"/>
    </source>
</evidence>
<dbReference type="SUPFAM" id="SSF46565">
    <property type="entry name" value="Chaperone J-domain"/>
    <property type="match status" value="1"/>
</dbReference>